<dbReference type="EMBL" id="LUEZ02000071">
    <property type="protein sequence ID" value="RDB19836.1"/>
    <property type="molecule type" value="Genomic_DNA"/>
</dbReference>
<feature type="region of interest" description="Disordered" evidence="2">
    <location>
        <begin position="153"/>
        <end position="206"/>
    </location>
</feature>
<dbReference type="Proteomes" id="UP000076154">
    <property type="component" value="Unassembled WGS sequence"/>
</dbReference>
<keyword evidence="1" id="KW-0256">Endoplasmic reticulum</keyword>
<dbReference type="PANTHER" id="PTHR22166">
    <property type="entry name" value="ENDOPLASMIC RETICULUM JUNCTION FORMATION PROTEIN LUNAPARK"/>
    <property type="match status" value="1"/>
</dbReference>
<comment type="caution">
    <text evidence="4">The sequence shown here is derived from an EMBL/GenBank/DDBJ whole genome shotgun (WGS) entry which is preliminary data.</text>
</comment>
<feature type="transmembrane region" description="Helical" evidence="1">
    <location>
        <begin position="45"/>
        <end position="65"/>
    </location>
</feature>
<name>A0A369JM24_HYPMA</name>
<dbReference type="STRING" id="39966.A0A369JM24"/>
<feature type="compositionally biased region" description="Pro residues" evidence="2">
    <location>
        <begin position="163"/>
        <end position="176"/>
    </location>
</feature>
<evidence type="ECO:0000313" key="4">
    <source>
        <dbReference type="EMBL" id="RDB19836.1"/>
    </source>
</evidence>
<dbReference type="AlphaFoldDB" id="A0A369JM24"/>
<dbReference type="InterPro" id="IPR040115">
    <property type="entry name" value="Lnp"/>
</dbReference>
<accession>A0A369JM24</accession>
<evidence type="ECO:0000259" key="3">
    <source>
        <dbReference type="Pfam" id="PF10058"/>
    </source>
</evidence>
<sequence>MSFLTRFFHKKNDEDYETILSSLALDIQRRQVKLSEIRLRERRSTLLATLYTLAGWVAYVSLWYLGILPNQHGRSSNLGKAMRNAPVFVGPIIILFIRRIIQIWYTRKGDAEEKTLQTLLKQQRSKVEEIKKKTNYYSTRELIQRYDEPTSSPALRQRLVPGPTQPSTPQRQPPFPNGKSVLQTPNPFNPLTPVSTPSIPSNPPRKQWYDKLADALLGDDDHTPNASTSRYALICEKCFAHNGLVKESMWADAQYVCPKCNHFNPSANARKLGNRSPASPPSASSEPTSSPNMATSSKQRSLSPQNGNTVSGTTVAADASMMEIDDS</sequence>
<keyword evidence="1" id="KW-1133">Transmembrane helix</keyword>
<feature type="transmembrane region" description="Helical" evidence="1">
    <location>
        <begin position="85"/>
        <end position="101"/>
    </location>
</feature>
<dbReference type="GO" id="GO:0071788">
    <property type="term" value="P:endoplasmic reticulum tubular network maintenance"/>
    <property type="evidence" value="ECO:0007669"/>
    <property type="project" value="UniProtKB-UniRule"/>
</dbReference>
<evidence type="ECO:0000256" key="1">
    <source>
        <dbReference type="RuleBase" id="RU367073"/>
    </source>
</evidence>
<dbReference type="OrthoDB" id="1725934at2759"/>
<feature type="domain" description="Lunapark zinc ribbon" evidence="3">
    <location>
        <begin position="208"/>
        <end position="264"/>
    </location>
</feature>
<feature type="compositionally biased region" description="Low complexity" evidence="2">
    <location>
        <begin position="281"/>
        <end position="291"/>
    </location>
</feature>
<evidence type="ECO:0000313" key="5">
    <source>
        <dbReference type="Proteomes" id="UP000076154"/>
    </source>
</evidence>
<dbReference type="InterPro" id="IPR019273">
    <property type="entry name" value="Lunapark_Znf"/>
</dbReference>
<dbReference type="GO" id="GO:1903373">
    <property type="term" value="P:positive regulation of endoplasmic reticulum tubular network organization"/>
    <property type="evidence" value="ECO:0007669"/>
    <property type="project" value="UniProtKB-UniRule"/>
</dbReference>
<reference evidence="4" key="1">
    <citation type="submission" date="2018-04" db="EMBL/GenBank/DDBJ databases">
        <title>Whole genome sequencing of Hypsizygus marmoreus.</title>
        <authorList>
            <person name="Choi I.-G."/>
            <person name="Min B."/>
            <person name="Kim J.-G."/>
            <person name="Kim S."/>
            <person name="Oh Y.-L."/>
            <person name="Kong W.-S."/>
            <person name="Park H."/>
            <person name="Jeong J."/>
            <person name="Song E.-S."/>
        </authorList>
    </citation>
    <scope>NUCLEOTIDE SEQUENCE [LARGE SCALE GENOMIC DNA]</scope>
    <source>
        <strain evidence="4">51987-8</strain>
    </source>
</reference>
<comment type="domain">
    <text evidence="1">The C4-type zinc finger motif is necessary both for its ER three-way tubular junction localization and formation.</text>
</comment>
<dbReference type="FunCoup" id="A0A369JM24">
    <property type="interactions" value="67"/>
</dbReference>
<keyword evidence="1" id="KW-0479">Metal-binding</keyword>
<keyword evidence="1" id="KW-0862">Zinc</keyword>
<dbReference type="PANTHER" id="PTHR22166:SF12">
    <property type="entry name" value="ENDOPLASMIC RETICULUM JUNCTION FORMATION PROTEIN LUNAPARK"/>
    <property type="match status" value="1"/>
</dbReference>
<evidence type="ECO:0000256" key="2">
    <source>
        <dbReference type="SAM" id="MobiDB-lite"/>
    </source>
</evidence>
<keyword evidence="5" id="KW-1185">Reference proteome</keyword>
<feature type="compositionally biased region" description="Polar residues" evidence="2">
    <location>
        <begin position="292"/>
        <end position="314"/>
    </location>
</feature>
<feature type="region of interest" description="Disordered" evidence="2">
    <location>
        <begin position="271"/>
        <end position="327"/>
    </location>
</feature>
<keyword evidence="1" id="KW-0863">Zinc-finger</keyword>
<comment type="function">
    <text evidence="1">Plays a role in determining ER morphology.</text>
</comment>
<protein>
    <recommendedName>
        <fullName evidence="1">Endoplasmic reticulum junction formation protein lunapark</fullName>
    </recommendedName>
</protein>
<comment type="subcellular location">
    <subcellularLocation>
        <location evidence="1">Endoplasmic reticulum membrane</location>
        <topology evidence="1">Multi-pass membrane protein</topology>
    </subcellularLocation>
</comment>
<dbReference type="Pfam" id="PF10058">
    <property type="entry name" value="Zn_ribbon_10"/>
    <property type="match status" value="1"/>
</dbReference>
<proteinExistence type="inferred from homology"/>
<dbReference type="GO" id="GO:0098826">
    <property type="term" value="C:endoplasmic reticulum tubular network membrane"/>
    <property type="evidence" value="ECO:0007669"/>
    <property type="project" value="UniProtKB-UniRule"/>
</dbReference>
<dbReference type="InParanoid" id="A0A369JM24"/>
<dbReference type="GO" id="GO:0008270">
    <property type="term" value="F:zinc ion binding"/>
    <property type="evidence" value="ECO:0007669"/>
    <property type="project" value="UniProtKB-KW"/>
</dbReference>
<gene>
    <name evidence="4" type="primary">lnp</name>
    <name evidence="4" type="ORF">Hypma_013134</name>
</gene>
<organism evidence="4 5">
    <name type="scientific">Hypsizygus marmoreus</name>
    <name type="common">White beech mushroom</name>
    <name type="synonym">Agaricus marmoreus</name>
    <dbReference type="NCBI Taxonomy" id="39966"/>
    <lineage>
        <taxon>Eukaryota</taxon>
        <taxon>Fungi</taxon>
        <taxon>Dikarya</taxon>
        <taxon>Basidiomycota</taxon>
        <taxon>Agaricomycotina</taxon>
        <taxon>Agaricomycetes</taxon>
        <taxon>Agaricomycetidae</taxon>
        <taxon>Agaricales</taxon>
        <taxon>Tricholomatineae</taxon>
        <taxon>Lyophyllaceae</taxon>
        <taxon>Hypsizygus</taxon>
    </lineage>
</organism>
<comment type="similarity">
    <text evidence="1">Belongs to the lunapark family.</text>
</comment>
<keyword evidence="1" id="KW-0472">Membrane</keyword>
<keyword evidence="1" id="KW-0812">Transmembrane</keyword>